<keyword evidence="2" id="KW-1185">Reference proteome</keyword>
<dbReference type="EMBL" id="GL883021">
    <property type="protein sequence ID" value="EGG17203.1"/>
    <property type="molecule type" value="Genomic_DNA"/>
</dbReference>
<accession>F4Q5E4</accession>
<dbReference type="KEGG" id="dfa:DFA_08190"/>
<reference evidence="2" key="1">
    <citation type="journal article" date="2011" name="Genome Res.">
        <title>Phylogeny-wide analysis of social amoeba genomes highlights ancient origins for complex intercellular communication.</title>
        <authorList>
            <person name="Heidel A.J."/>
            <person name="Lawal H.M."/>
            <person name="Felder M."/>
            <person name="Schilde C."/>
            <person name="Helps N.R."/>
            <person name="Tunggal B."/>
            <person name="Rivero F."/>
            <person name="John U."/>
            <person name="Schleicher M."/>
            <person name="Eichinger L."/>
            <person name="Platzer M."/>
            <person name="Noegel A.A."/>
            <person name="Schaap P."/>
            <person name="Gloeckner G."/>
        </authorList>
    </citation>
    <scope>NUCLEOTIDE SEQUENCE [LARGE SCALE GENOMIC DNA]</scope>
    <source>
        <strain evidence="2">SH3</strain>
    </source>
</reference>
<dbReference type="GeneID" id="14869931"/>
<protein>
    <recommendedName>
        <fullName evidence="3">ILEI/PANDER domain-containing protein</fullName>
    </recommendedName>
</protein>
<gene>
    <name evidence="1" type="ORF">DFA_08190</name>
</gene>
<dbReference type="Proteomes" id="UP000007797">
    <property type="component" value="Unassembled WGS sequence"/>
</dbReference>
<evidence type="ECO:0000313" key="1">
    <source>
        <dbReference type="EMBL" id="EGG17203.1"/>
    </source>
</evidence>
<name>F4Q5E4_CACFS</name>
<evidence type="ECO:0008006" key="3">
    <source>
        <dbReference type="Google" id="ProtNLM"/>
    </source>
</evidence>
<proteinExistence type="predicted"/>
<dbReference type="AlphaFoldDB" id="F4Q5E4"/>
<evidence type="ECO:0000313" key="2">
    <source>
        <dbReference type="Proteomes" id="UP000007797"/>
    </source>
</evidence>
<dbReference type="OrthoDB" id="61155at2759"/>
<dbReference type="RefSeq" id="XP_004355687.1">
    <property type="nucleotide sequence ID" value="XM_004355634.1"/>
</dbReference>
<organism evidence="1 2">
    <name type="scientific">Cavenderia fasciculata</name>
    <name type="common">Slime mold</name>
    <name type="synonym">Dictyostelium fasciculatum</name>
    <dbReference type="NCBI Taxonomy" id="261658"/>
    <lineage>
        <taxon>Eukaryota</taxon>
        <taxon>Amoebozoa</taxon>
        <taxon>Evosea</taxon>
        <taxon>Eumycetozoa</taxon>
        <taxon>Dictyostelia</taxon>
        <taxon>Acytosteliales</taxon>
        <taxon>Cavenderiaceae</taxon>
        <taxon>Cavenderia</taxon>
    </lineage>
</organism>
<sequence length="545" mass="60668">MIAISSSLPFINDSIIRACSSIGSGGASKWILVSVLEAGYGGRVVVSEYATSANTCTVTFYPEPCGTFSDFQISVGSCNSVYSGAQSYIYSDCEWTRGGGDGLSMVVFANQYRGSNFMKIVADDRKINSQFEIAVSKAADFILNRIPVGPLVIMSLSISPSSTFTIPQDLIDALRTLGSNLCSKINNQSLYALIGSPPGSVPEQISQTGPVSLSGCFHLFKNHLKSKQLEKVDNVKVGTIFKSIKVKETVFEFIKSLPKGTKVICQTTSNNISSNKQRLAFQMIGGCKYDMKQPYDALYTIIGIKGSSPGSAMEMHSEIKSKIGMGSFERRDMITDLSFSSFNYHLYKEIIIQKETMTIKNQCIIIWVEGCLSDSFQSITENKKLNHLNKVVQEGCVGQLLVLNNDTNSSTSISEFNQVLGFNIDQDITFNHFTKSYKYIQMIKRLMITIASTSLESVDQIIQSIQNADKNKDEQYYYINILANYSNQSSVVVPSVNDNTIPEWFVPPVQSYQKYDGKMTFITMVWYLLSSNMDKKRFMSLFLRF</sequence>